<feature type="region of interest" description="Disordered" evidence="8">
    <location>
        <begin position="1293"/>
        <end position="1325"/>
    </location>
</feature>
<dbReference type="PROSITE" id="PS50812">
    <property type="entry name" value="PWWP"/>
    <property type="match status" value="1"/>
</dbReference>
<keyword evidence="5" id="KW-0287">Flowering</keyword>
<keyword evidence="4" id="KW-0805">Transcription regulation</keyword>
<dbReference type="GO" id="GO:0009908">
    <property type="term" value="P:flower development"/>
    <property type="evidence" value="ECO:0007669"/>
    <property type="project" value="UniProtKB-KW"/>
</dbReference>
<keyword evidence="2" id="KW-0217">Developmental protein</keyword>
<feature type="domain" description="CID" evidence="10">
    <location>
        <begin position="1014"/>
        <end position="1155"/>
    </location>
</feature>
<comment type="caution">
    <text evidence="11">The sequence shown here is derived from an EMBL/GenBank/DDBJ whole genome shotgun (WGS) entry which is preliminary data.</text>
</comment>
<comment type="subcellular location">
    <subcellularLocation>
        <location evidence="1">Nucleus</location>
    </subcellularLocation>
</comment>
<dbReference type="SMART" id="SM00582">
    <property type="entry name" value="RPR"/>
    <property type="match status" value="1"/>
</dbReference>
<dbReference type="EMBL" id="JAYMYS010000005">
    <property type="protein sequence ID" value="KAK7393561.1"/>
    <property type="molecule type" value="Genomic_DNA"/>
</dbReference>
<name>A0AAN9XIS1_PSOTE</name>
<accession>A0AAN9XIS1</accession>
<evidence type="ECO:0000256" key="4">
    <source>
        <dbReference type="ARBA" id="ARBA00023015"/>
    </source>
</evidence>
<feature type="region of interest" description="Disordered" evidence="8">
    <location>
        <begin position="935"/>
        <end position="959"/>
    </location>
</feature>
<sequence>MSTERTLAHSTESRSPYPGLRFHFIISSHSPSLLILSFQCLPYPSPNSKHCQAIPFPTQLRFLFTSYHFFPSFDYTVPPMAPSRRKGLSKAAATAAACRQWKVGDLVLAKVKGFPAWPATYVASDREGRFLFNVRNHFPTILGKQRDLDIPFLVVEKVLQRKRTSKMYKCGFKVSEPEKWGYSTDWKKVLVYFFGTQQIAWTLPGSVSASVHSTALFFLSLFWPSLGHLNIRIMILMPELFSFSKCQPAFCNPADVEAFTEEKKQSILGKRHGKGADFGRAVQEIIETFEKLKKETQFDENGSGDVANADGSSPVHSSAQCQTDAHGLAHTLAINSSNSNINKHEVVHASEDDSAAVFKDESHNKEALFEEPADKTAAVRSPKPVTYSSRKRSVGGDLSLQGCVTHRHTSVRKSRNSSHAQSAPTKRNRHVWKSPDLSCCVDFESSAFVSNGSMEDNSSEIITTDSDTFSLNEGSAIDSNFKLELSEAIECPEVELNKGLDLEIKSVVNKKKRKPNRKRAANDASKPISRPDEETGVQNATQSSLNICGNSKERCFEQDGDEHLPLVKRARVRMSKSSLVAELNSTVQSQEKNCKEDTNSAQQMVTSSNCENNSPADGDSSVLNGTLYDINTSPKISVPCSDTQICNTKKDQTFSSVDGEAVLPPSKRLHRALEAMSANAAEEGQAHKEASSSIMTSSGICSISAVNRCLTVAMNNQEGSGLETGKLDTCNIDSSHINVYSFSTCSNPMILMENKSPIQVDKQLIHQDETDNDVLPDATDQPGEELTDHMVCQTDKADLKIQTNGQISSSLDSKCCDVGSIQDSPDPSLPPNDEDNIRTVNHLNAASDASEHNGSLHPVMCANENVAFLPHNVDIPCNEVAVCGDTECLKPTVVDIGTANDMNDAVKEVKYKVPEEDINSVSTSDDCLGEKGISDIRSSPSLTDGGDCVPQGSPPTTSVCNVSTSDSSNILHNGSCSPDVHLHQKLTLSGPVDGGKDGYMATQQSRCMGKSTEAGRAALLYFEAMLGTLTRTKESIGRATRIAIDCAKFGIANKVMEILAHCLEMESSLHRRVDLFFLVDSIAQFSRGLKGDVCGVYSSSIQAVLPRLLSAAAPPGNTGQENRRQCLKVLKLWLERRILPEPIIRRHMRELDLYSSSASAGVYLRRSLRTERALDDPVREMEGMLDEYGSNSTFQLPGFCMPRMLKDENDGEGSDSDGGNFEAVTPEHTSIHEMTSAIGKHRHILEDVDGELEMEDVAPSNEVEMNSICNVDGGNAKQCEKNVSCPVAPLHQDECSTSPPPPSFLLPPPPPPLPPPPPPMLHHMPSTSDPYNTVINSKGYTISQALKDNTLHSASQPMAAPRHSQPISDAVHHQVPEYREMLMHMPESSCSFNSFPVPPPDNFQHTDCVTMHNKGYSIRPPQHVPSNQFSFVNGEQHVKHRREVPPPPPYSSRQHFVQNMERENFFNNNHERLRPPPYDYHERWNILAPYPVPRYQDKGVPPPYGCHPYEPTRIPDHGWRFPPRSMNHRNSIPFRPPFEDAIPVANRGSSFWRPRKRWFMVPSFCTLKNPWGREGVQWNWHRTCERSARFCTYVF</sequence>
<proteinExistence type="predicted"/>
<dbReference type="Gene3D" id="2.30.30.140">
    <property type="match status" value="1"/>
</dbReference>
<dbReference type="InterPro" id="IPR000313">
    <property type="entry name" value="PWWP_dom"/>
</dbReference>
<dbReference type="FunFam" id="1.25.40.90:FF:000037">
    <property type="entry name" value="Enhancer of ag-4 2"/>
    <property type="match status" value="1"/>
</dbReference>
<dbReference type="PANTHER" id="PTHR12550:SF80">
    <property type="entry name" value="TUDOR_PWWP_MBT SUPERFAMILY PROTEIN"/>
    <property type="match status" value="1"/>
</dbReference>
<evidence type="ECO:0000256" key="1">
    <source>
        <dbReference type="ARBA" id="ARBA00004123"/>
    </source>
</evidence>
<feature type="region of interest" description="Disordered" evidence="8">
    <location>
        <begin position="296"/>
        <end position="322"/>
    </location>
</feature>
<feature type="compositionally biased region" description="Polar residues" evidence="8">
    <location>
        <begin position="310"/>
        <end position="322"/>
    </location>
</feature>
<reference evidence="11 12" key="1">
    <citation type="submission" date="2024-01" db="EMBL/GenBank/DDBJ databases">
        <title>The genomes of 5 underutilized Papilionoideae crops provide insights into root nodulation and disease resistanc.</title>
        <authorList>
            <person name="Jiang F."/>
        </authorList>
    </citation>
    <scope>NUCLEOTIDE SEQUENCE [LARGE SCALE GENOMIC DNA]</scope>
    <source>
        <strain evidence="11">DUOXIRENSHENG_FW03</strain>
        <tissue evidence="11">Leaves</tissue>
    </source>
</reference>
<keyword evidence="3" id="KW-0507">mRNA processing</keyword>
<dbReference type="PROSITE" id="PS51391">
    <property type="entry name" value="CID"/>
    <property type="match status" value="1"/>
</dbReference>
<keyword evidence="7" id="KW-0539">Nucleus</keyword>
<dbReference type="Pfam" id="PF04818">
    <property type="entry name" value="CID"/>
    <property type="match status" value="1"/>
</dbReference>
<dbReference type="PANTHER" id="PTHR12550">
    <property type="entry name" value="HEPATOMA-DERIVED GROWTH FACTOR-RELATED"/>
    <property type="match status" value="1"/>
</dbReference>
<feature type="compositionally biased region" description="Basic residues" evidence="8">
    <location>
        <begin position="407"/>
        <end position="416"/>
    </location>
</feature>
<evidence type="ECO:0000256" key="6">
    <source>
        <dbReference type="ARBA" id="ARBA00023163"/>
    </source>
</evidence>
<evidence type="ECO:0000256" key="2">
    <source>
        <dbReference type="ARBA" id="ARBA00022473"/>
    </source>
</evidence>
<feature type="region of interest" description="Disordered" evidence="8">
    <location>
        <begin position="366"/>
        <end position="393"/>
    </location>
</feature>
<dbReference type="SUPFAM" id="SSF63748">
    <property type="entry name" value="Tudor/PWWP/MBT"/>
    <property type="match status" value="1"/>
</dbReference>
<dbReference type="GO" id="GO:0006397">
    <property type="term" value="P:mRNA processing"/>
    <property type="evidence" value="ECO:0007669"/>
    <property type="project" value="UniProtKB-KW"/>
</dbReference>
<feature type="compositionally biased region" description="Pro residues" evidence="8">
    <location>
        <begin position="1298"/>
        <end position="1320"/>
    </location>
</feature>
<dbReference type="Gene3D" id="1.25.40.90">
    <property type="match status" value="1"/>
</dbReference>
<feature type="region of interest" description="Disordered" evidence="8">
    <location>
        <begin position="407"/>
        <end position="429"/>
    </location>
</feature>
<evidence type="ECO:0000313" key="11">
    <source>
        <dbReference type="EMBL" id="KAK7393561.1"/>
    </source>
</evidence>
<dbReference type="InterPro" id="IPR008942">
    <property type="entry name" value="ENTH_VHS"/>
</dbReference>
<feature type="region of interest" description="Disordered" evidence="8">
    <location>
        <begin position="510"/>
        <end position="543"/>
    </location>
</feature>
<feature type="compositionally biased region" description="Basic residues" evidence="8">
    <location>
        <begin position="510"/>
        <end position="519"/>
    </location>
</feature>
<evidence type="ECO:0000256" key="8">
    <source>
        <dbReference type="SAM" id="MobiDB-lite"/>
    </source>
</evidence>
<evidence type="ECO:0000256" key="7">
    <source>
        <dbReference type="ARBA" id="ARBA00023242"/>
    </source>
</evidence>
<keyword evidence="6" id="KW-0804">Transcription</keyword>
<evidence type="ECO:0000256" key="3">
    <source>
        <dbReference type="ARBA" id="ARBA00022664"/>
    </source>
</evidence>
<organism evidence="11 12">
    <name type="scientific">Psophocarpus tetragonolobus</name>
    <name type="common">Winged bean</name>
    <name type="synonym">Dolichos tetragonolobus</name>
    <dbReference type="NCBI Taxonomy" id="3891"/>
    <lineage>
        <taxon>Eukaryota</taxon>
        <taxon>Viridiplantae</taxon>
        <taxon>Streptophyta</taxon>
        <taxon>Embryophyta</taxon>
        <taxon>Tracheophyta</taxon>
        <taxon>Spermatophyta</taxon>
        <taxon>Magnoliopsida</taxon>
        <taxon>eudicotyledons</taxon>
        <taxon>Gunneridae</taxon>
        <taxon>Pentapetalae</taxon>
        <taxon>rosids</taxon>
        <taxon>fabids</taxon>
        <taxon>Fabales</taxon>
        <taxon>Fabaceae</taxon>
        <taxon>Papilionoideae</taxon>
        <taxon>50 kb inversion clade</taxon>
        <taxon>NPAAA clade</taxon>
        <taxon>indigoferoid/millettioid clade</taxon>
        <taxon>Phaseoleae</taxon>
        <taxon>Psophocarpus</taxon>
    </lineage>
</organism>
<protein>
    <submittedName>
        <fullName evidence="11">Uncharacterized protein</fullName>
    </submittedName>
</protein>
<dbReference type="Pfam" id="PF00855">
    <property type="entry name" value="PWWP"/>
    <property type="match status" value="1"/>
</dbReference>
<dbReference type="GO" id="GO:0005634">
    <property type="term" value="C:nucleus"/>
    <property type="evidence" value="ECO:0007669"/>
    <property type="project" value="UniProtKB-SubCell"/>
</dbReference>
<dbReference type="Proteomes" id="UP001386955">
    <property type="component" value="Unassembled WGS sequence"/>
</dbReference>
<evidence type="ECO:0000259" key="9">
    <source>
        <dbReference type="PROSITE" id="PS50812"/>
    </source>
</evidence>
<gene>
    <name evidence="11" type="ORF">VNO78_22119</name>
</gene>
<keyword evidence="12" id="KW-1185">Reference proteome</keyword>
<dbReference type="InterPro" id="IPR006569">
    <property type="entry name" value="CID_dom"/>
</dbReference>
<evidence type="ECO:0000259" key="10">
    <source>
        <dbReference type="PROSITE" id="PS51391"/>
    </source>
</evidence>
<evidence type="ECO:0000313" key="12">
    <source>
        <dbReference type="Proteomes" id="UP001386955"/>
    </source>
</evidence>
<feature type="domain" description="PWWP" evidence="9">
    <location>
        <begin position="103"/>
        <end position="202"/>
    </location>
</feature>
<evidence type="ECO:0000256" key="5">
    <source>
        <dbReference type="ARBA" id="ARBA00023089"/>
    </source>
</evidence>